<organism evidence="2 3">
    <name type="scientific">Amycolatopsis xylanica</name>
    <dbReference type="NCBI Taxonomy" id="589385"/>
    <lineage>
        <taxon>Bacteria</taxon>
        <taxon>Bacillati</taxon>
        <taxon>Actinomycetota</taxon>
        <taxon>Actinomycetes</taxon>
        <taxon>Pseudonocardiales</taxon>
        <taxon>Pseudonocardiaceae</taxon>
        <taxon>Amycolatopsis</taxon>
    </lineage>
</organism>
<keyword evidence="3" id="KW-1185">Reference proteome</keyword>
<dbReference type="RefSeq" id="WP_091290333.1">
    <property type="nucleotide sequence ID" value="NZ_FNON01000003.1"/>
</dbReference>
<evidence type="ECO:0000313" key="3">
    <source>
        <dbReference type="Proteomes" id="UP000199515"/>
    </source>
</evidence>
<proteinExistence type="predicted"/>
<dbReference type="InterPro" id="IPR029032">
    <property type="entry name" value="AhpD-like"/>
</dbReference>
<protein>
    <submittedName>
        <fullName evidence="2">4-carboxymuconolactone decarboxylase</fullName>
    </submittedName>
</protein>
<gene>
    <name evidence="2" type="ORF">SAMN05421504_103105</name>
</gene>
<evidence type="ECO:0000259" key="1">
    <source>
        <dbReference type="Pfam" id="PF02627"/>
    </source>
</evidence>
<dbReference type="InterPro" id="IPR003779">
    <property type="entry name" value="CMD-like"/>
</dbReference>
<dbReference type="EMBL" id="FNON01000003">
    <property type="protein sequence ID" value="SDX56030.1"/>
    <property type="molecule type" value="Genomic_DNA"/>
</dbReference>
<dbReference type="PANTHER" id="PTHR33570:SF2">
    <property type="entry name" value="CARBOXYMUCONOLACTONE DECARBOXYLASE-LIKE DOMAIN-CONTAINING PROTEIN"/>
    <property type="match status" value="1"/>
</dbReference>
<feature type="domain" description="Carboxymuconolactone decarboxylase-like" evidence="1">
    <location>
        <begin position="33"/>
        <end position="105"/>
    </location>
</feature>
<dbReference type="AlphaFoldDB" id="A0A1H3CPS0"/>
<dbReference type="STRING" id="589385.SAMN05421504_103105"/>
<dbReference type="Gene3D" id="1.20.1290.10">
    <property type="entry name" value="AhpD-like"/>
    <property type="match status" value="2"/>
</dbReference>
<dbReference type="InterPro" id="IPR052512">
    <property type="entry name" value="4CMD/NDH-1_regulator"/>
</dbReference>
<dbReference type="PANTHER" id="PTHR33570">
    <property type="entry name" value="4-CARBOXYMUCONOLACTONE DECARBOXYLASE FAMILY PROTEIN"/>
    <property type="match status" value="1"/>
</dbReference>
<sequence length="192" mass="20170">MDSFAQGLALIQRLGGAERPAVLDLFESLGEAEFGEACIGFIYGDVYHRPGLELPQRQLATIGALTALGYASAQLQFHAQAALNIGCGRRQIAEAIEIADSIAGTVTPTEFAGAADGDGLTTKEREIMAIAACVAIGTMIPRLRDHLRALLAAGGTRKEAVETLLHLAFYTGFPAALNAMIAARDVLTEKGS</sequence>
<accession>A0A1H3CPS0</accession>
<dbReference type="Pfam" id="PF02627">
    <property type="entry name" value="CMD"/>
    <property type="match status" value="2"/>
</dbReference>
<name>A0A1H3CPS0_9PSEU</name>
<feature type="domain" description="Carboxymuconolactone decarboxylase-like" evidence="1">
    <location>
        <begin position="109"/>
        <end position="185"/>
    </location>
</feature>
<dbReference type="SUPFAM" id="SSF69118">
    <property type="entry name" value="AhpD-like"/>
    <property type="match status" value="2"/>
</dbReference>
<dbReference type="Proteomes" id="UP000199515">
    <property type="component" value="Unassembled WGS sequence"/>
</dbReference>
<evidence type="ECO:0000313" key="2">
    <source>
        <dbReference type="EMBL" id="SDX56030.1"/>
    </source>
</evidence>
<dbReference type="OrthoDB" id="9802489at2"/>
<dbReference type="GO" id="GO:0051920">
    <property type="term" value="F:peroxiredoxin activity"/>
    <property type="evidence" value="ECO:0007669"/>
    <property type="project" value="InterPro"/>
</dbReference>
<reference evidence="2 3" key="1">
    <citation type="submission" date="2016-10" db="EMBL/GenBank/DDBJ databases">
        <authorList>
            <person name="de Groot N.N."/>
        </authorList>
    </citation>
    <scope>NUCLEOTIDE SEQUENCE [LARGE SCALE GENOMIC DNA]</scope>
    <source>
        <strain evidence="2 3">CPCC 202699</strain>
    </source>
</reference>